<evidence type="ECO:0000259" key="1">
    <source>
        <dbReference type="Pfam" id="PF08241"/>
    </source>
</evidence>
<sequence length="214" mass="24090">MTQPSRDERIEQSRRYWDKHASAYDKSMALLDRTVFGPSRDWVCSQALGRTLEVGVGTGLNLSRYPADVRLTAIDLSPEMLAVARKRAAALGRDVRLEEADAQRLPFEDGSFDTVTSTLALCAVPDERLVVAEMYRVLKPGGRLVLLDHVRPSSPPLRWLFRGLQAMVNRFSPDSGEHFLRRPIETVVAQGFTVEHSERFKGGVIERVTARKVR</sequence>
<dbReference type="InterPro" id="IPR029063">
    <property type="entry name" value="SAM-dependent_MTases_sf"/>
</dbReference>
<evidence type="ECO:0000313" key="2">
    <source>
        <dbReference type="EMBL" id="MBP2329729.1"/>
    </source>
</evidence>
<keyword evidence="3" id="KW-1185">Reference proteome</keyword>
<proteinExistence type="predicted"/>
<organism evidence="2 3">
    <name type="scientific">Kibdelosporangium banguiense</name>
    <dbReference type="NCBI Taxonomy" id="1365924"/>
    <lineage>
        <taxon>Bacteria</taxon>
        <taxon>Bacillati</taxon>
        <taxon>Actinomycetota</taxon>
        <taxon>Actinomycetes</taxon>
        <taxon>Pseudonocardiales</taxon>
        <taxon>Pseudonocardiaceae</taxon>
        <taxon>Kibdelosporangium</taxon>
    </lineage>
</organism>
<dbReference type="SUPFAM" id="SSF53335">
    <property type="entry name" value="S-adenosyl-L-methionine-dependent methyltransferases"/>
    <property type="match status" value="1"/>
</dbReference>
<name>A0ABS4TZ88_9PSEU</name>
<dbReference type="PANTHER" id="PTHR42912">
    <property type="entry name" value="METHYLTRANSFERASE"/>
    <property type="match status" value="1"/>
</dbReference>
<comment type="caution">
    <text evidence="2">The sequence shown here is derived from an EMBL/GenBank/DDBJ whole genome shotgun (WGS) entry which is preliminary data.</text>
</comment>
<feature type="domain" description="Methyltransferase type 11" evidence="1">
    <location>
        <begin position="52"/>
        <end position="146"/>
    </location>
</feature>
<reference evidence="2 3" key="1">
    <citation type="submission" date="2021-03" db="EMBL/GenBank/DDBJ databases">
        <title>Sequencing the genomes of 1000 actinobacteria strains.</title>
        <authorList>
            <person name="Klenk H.-P."/>
        </authorList>
    </citation>
    <scope>NUCLEOTIDE SEQUENCE [LARGE SCALE GENOMIC DNA]</scope>
    <source>
        <strain evidence="2 3">DSM 46670</strain>
    </source>
</reference>
<gene>
    <name evidence="2" type="ORF">JOF56_010114</name>
</gene>
<dbReference type="Proteomes" id="UP001519332">
    <property type="component" value="Unassembled WGS sequence"/>
</dbReference>
<dbReference type="Gene3D" id="3.40.50.150">
    <property type="entry name" value="Vaccinia Virus protein VP39"/>
    <property type="match status" value="1"/>
</dbReference>
<dbReference type="InterPro" id="IPR050508">
    <property type="entry name" value="Methyltransf_Superfamily"/>
</dbReference>
<dbReference type="InterPro" id="IPR013216">
    <property type="entry name" value="Methyltransf_11"/>
</dbReference>
<keyword evidence="2" id="KW-0830">Ubiquinone</keyword>
<dbReference type="RefSeq" id="WP_307855625.1">
    <property type="nucleotide sequence ID" value="NZ_JAGINW010000001.1"/>
</dbReference>
<evidence type="ECO:0000313" key="3">
    <source>
        <dbReference type="Proteomes" id="UP001519332"/>
    </source>
</evidence>
<accession>A0ABS4TZ88</accession>
<dbReference type="EMBL" id="JAGINW010000001">
    <property type="protein sequence ID" value="MBP2329729.1"/>
    <property type="molecule type" value="Genomic_DNA"/>
</dbReference>
<dbReference type="Pfam" id="PF08241">
    <property type="entry name" value="Methyltransf_11"/>
    <property type="match status" value="1"/>
</dbReference>
<protein>
    <submittedName>
        <fullName evidence="2">Ubiquinone/menaquinone biosynthesis C-methylase UbiE</fullName>
    </submittedName>
</protein>
<dbReference type="CDD" id="cd02440">
    <property type="entry name" value="AdoMet_MTases"/>
    <property type="match status" value="1"/>
</dbReference>